<evidence type="ECO:0000313" key="3">
    <source>
        <dbReference type="Proteomes" id="UP000737171"/>
    </source>
</evidence>
<dbReference type="InterPro" id="IPR029787">
    <property type="entry name" value="Nucleotide_cyclase"/>
</dbReference>
<evidence type="ECO:0000259" key="1">
    <source>
        <dbReference type="PROSITE" id="PS50887"/>
    </source>
</evidence>
<dbReference type="Proteomes" id="UP000737171">
    <property type="component" value="Unassembled WGS sequence"/>
</dbReference>
<dbReference type="CDD" id="cd01949">
    <property type="entry name" value="GGDEF"/>
    <property type="match status" value="1"/>
</dbReference>
<protein>
    <submittedName>
        <fullName evidence="2">Sensor domain-containing diguanylate cyclase</fullName>
    </submittedName>
</protein>
<dbReference type="PANTHER" id="PTHR43102:SF2">
    <property type="entry name" value="GAF DOMAIN-CONTAINING PROTEIN"/>
    <property type="match status" value="1"/>
</dbReference>
<dbReference type="EMBL" id="JABRWJ010000007">
    <property type="protein sequence ID" value="NRF69754.1"/>
    <property type="molecule type" value="Genomic_DNA"/>
</dbReference>
<dbReference type="SMART" id="SM00065">
    <property type="entry name" value="GAF"/>
    <property type="match status" value="1"/>
</dbReference>
<sequence length="318" mass="34601">MTLAAVTHDDDNRVRALRSLQLLDSPPDERFDRITRLAQALFGTPMAAVTLVDAERVWHKSRIGLKDAESPRATSFCGHVVHDARPLVVEDALQDPRFHDNPNVTGDPHVRFYAGHPVHAMGHLLGSFGVADTQPRGFTDADRSHLADLAALVERELACAESATTDPLTGLLNRRGFELVAKQCLNHIERDREAACLLSIDLDGFRQINDALGREQGDDALRQFAGCLTQTFRVCDVVARLGGDEFVVLLSAAGLADVPPALARLQRHVDGVNRRAGVAYGLRFSAGSSVVISSGAVGLREALQQADEQLVARKRERA</sequence>
<name>A0ABX2EM76_9BURK</name>
<dbReference type="Pfam" id="PF00990">
    <property type="entry name" value="GGDEF"/>
    <property type="match status" value="1"/>
</dbReference>
<dbReference type="Gene3D" id="3.30.450.40">
    <property type="match status" value="1"/>
</dbReference>
<comment type="caution">
    <text evidence="2">The sequence shown here is derived from an EMBL/GenBank/DDBJ whole genome shotgun (WGS) entry which is preliminary data.</text>
</comment>
<dbReference type="Pfam" id="PF01590">
    <property type="entry name" value="GAF"/>
    <property type="match status" value="1"/>
</dbReference>
<proteinExistence type="predicted"/>
<dbReference type="PANTHER" id="PTHR43102">
    <property type="entry name" value="SLR1143 PROTEIN"/>
    <property type="match status" value="1"/>
</dbReference>
<dbReference type="InterPro" id="IPR000160">
    <property type="entry name" value="GGDEF_dom"/>
</dbReference>
<dbReference type="RefSeq" id="WP_173127322.1">
    <property type="nucleotide sequence ID" value="NZ_JABRWJ010000007.1"/>
</dbReference>
<dbReference type="SUPFAM" id="SSF55073">
    <property type="entry name" value="Nucleotide cyclase"/>
    <property type="match status" value="1"/>
</dbReference>
<reference evidence="2 3" key="1">
    <citation type="submission" date="2020-05" db="EMBL/GenBank/DDBJ databases">
        <title>Aquincola sp. isolate from soil.</title>
        <authorList>
            <person name="Han J."/>
            <person name="Kim D.-U."/>
        </authorList>
    </citation>
    <scope>NUCLEOTIDE SEQUENCE [LARGE SCALE GENOMIC DNA]</scope>
    <source>
        <strain evidence="2 3">S2</strain>
    </source>
</reference>
<dbReference type="SUPFAM" id="SSF55781">
    <property type="entry name" value="GAF domain-like"/>
    <property type="match status" value="1"/>
</dbReference>
<dbReference type="InterPro" id="IPR043128">
    <property type="entry name" value="Rev_trsase/Diguanyl_cyclase"/>
</dbReference>
<dbReference type="SMART" id="SM00267">
    <property type="entry name" value="GGDEF"/>
    <property type="match status" value="1"/>
</dbReference>
<dbReference type="InterPro" id="IPR003018">
    <property type="entry name" value="GAF"/>
</dbReference>
<organism evidence="2 3">
    <name type="scientific">Pseudaquabacterium terrae</name>
    <dbReference type="NCBI Taxonomy" id="2732868"/>
    <lineage>
        <taxon>Bacteria</taxon>
        <taxon>Pseudomonadati</taxon>
        <taxon>Pseudomonadota</taxon>
        <taxon>Betaproteobacteria</taxon>
        <taxon>Burkholderiales</taxon>
        <taxon>Sphaerotilaceae</taxon>
        <taxon>Pseudaquabacterium</taxon>
    </lineage>
</organism>
<keyword evidence="3" id="KW-1185">Reference proteome</keyword>
<accession>A0ABX2EM76</accession>
<dbReference type="PROSITE" id="PS50887">
    <property type="entry name" value="GGDEF"/>
    <property type="match status" value="1"/>
</dbReference>
<gene>
    <name evidence="2" type="ORF">HLB44_22370</name>
</gene>
<dbReference type="NCBIfam" id="TIGR00254">
    <property type="entry name" value="GGDEF"/>
    <property type="match status" value="1"/>
</dbReference>
<evidence type="ECO:0000313" key="2">
    <source>
        <dbReference type="EMBL" id="NRF69754.1"/>
    </source>
</evidence>
<feature type="domain" description="GGDEF" evidence="1">
    <location>
        <begin position="193"/>
        <end position="318"/>
    </location>
</feature>
<dbReference type="Gene3D" id="3.30.70.270">
    <property type="match status" value="1"/>
</dbReference>
<dbReference type="InterPro" id="IPR029016">
    <property type="entry name" value="GAF-like_dom_sf"/>
</dbReference>